<dbReference type="NCBIfam" id="TIGR00567">
    <property type="entry name" value="3mg"/>
    <property type="match status" value="1"/>
</dbReference>
<evidence type="ECO:0000256" key="2">
    <source>
        <dbReference type="ARBA" id="ARBA00022763"/>
    </source>
</evidence>
<protein>
    <submittedName>
        <fullName evidence="5">DNA-3-methyladenine glycosylase II</fullName>
        <ecNumber evidence="5">3.2.2.21</ecNumber>
    </submittedName>
</protein>
<dbReference type="GO" id="GO:0003677">
    <property type="term" value="F:DNA binding"/>
    <property type="evidence" value="ECO:0007669"/>
    <property type="project" value="InterPro"/>
</dbReference>
<dbReference type="AlphaFoldDB" id="A0A3B0UG09"/>
<proteinExistence type="inferred from homology"/>
<keyword evidence="3 5" id="KW-0378">Hydrolase</keyword>
<dbReference type="CDD" id="cd00540">
    <property type="entry name" value="AAG"/>
    <property type="match status" value="1"/>
</dbReference>
<name>A0A3B0UG09_9ZZZZ</name>
<evidence type="ECO:0000256" key="1">
    <source>
        <dbReference type="ARBA" id="ARBA00009232"/>
    </source>
</evidence>
<gene>
    <name evidence="5" type="ORF">MNBD_BACTEROID07-500</name>
</gene>
<dbReference type="GO" id="GO:0006284">
    <property type="term" value="P:base-excision repair"/>
    <property type="evidence" value="ECO:0007669"/>
    <property type="project" value="InterPro"/>
</dbReference>
<keyword evidence="2" id="KW-0227">DNA damage</keyword>
<comment type="similarity">
    <text evidence="1">Belongs to the DNA glycosylase MPG family.</text>
</comment>
<organism evidence="5">
    <name type="scientific">hydrothermal vent metagenome</name>
    <dbReference type="NCBI Taxonomy" id="652676"/>
    <lineage>
        <taxon>unclassified sequences</taxon>
        <taxon>metagenomes</taxon>
        <taxon>ecological metagenomes</taxon>
    </lineage>
</organism>
<dbReference type="Gene3D" id="3.10.300.10">
    <property type="entry name" value="Methylpurine-DNA glycosylase (MPG)"/>
    <property type="match status" value="1"/>
</dbReference>
<evidence type="ECO:0000313" key="5">
    <source>
        <dbReference type="EMBL" id="VAW28070.1"/>
    </source>
</evidence>
<dbReference type="EMBL" id="UOET01000190">
    <property type="protein sequence ID" value="VAW28070.1"/>
    <property type="molecule type" value="Genomic_DNA"/>
</dbReference>
<dbReference type="PANTHER" id="PTHR10429:SF0">
    <property type="entry name" value="DNA-3-METHYLADENINE GLYCOSYLASE"/>
    <property type="match status" value="1"/>
</dbReference>
<evidence type="ECO:0000256" key="3">
    <source>
        <dbReference type="ARBA" id="ARBA00022801"/>
    </source>
</evidence>
<dbReference type="EC" id="3.2.2.21" evidence="5"/>
<dbReference type="InterPro" id="IPR003180">
    <property type="entry name" value="MPG"/>
</dbReference>
<dbReference type="PANTHER" id="PTHR10429">
    <property type="entry name" value="DNA-3-METHYLADENINE GLYCOSYLASE"/>
    <property type="match status" value="1"/>
</dbReference>
<reference evidence="5" key="1">
    <citation type="submission" date="2018-06" db="EMBL/GenBank/DDBJ databases">
        <authorList>
            <person name="Zhirakovskaya E."/>
        </authorList>
    </citation>
    <scope>NUCLEOTIDE SEQUENCE</scope>
</reference>
<dbReference type="SUPFAM" id="SSF50486">
    <property type="entry name" value="FMT C-terminal domain-like"/>
    <property type="match status" value="1"/>
</dbReference>
<keyword evidence="5" id="KW-0326">Glycosidase</keyword>
<dbReference type="InterPro" id="IPR036995">
    <property type="entry name" value="MPG_sf"/>
</dbReference>
<accession>A0A3B0UG09</accession>
<evidence type="ECO:0000256" key="4">
    <source>
        <dbReference type="ARBA" id="ARBA00023204"/>
    </source>
</evidence>
<dbReference type="Pfam" id="PF02245">
    <property type="entry name" value="Pur_DNA_glyco"/>
    <property type="match status" value="1"/>
</dbReference>
<dbReference type="InterPro" id="IPR011034">
    <property type="entry name" value="Formyl_transferase-like_C_sf"/>
</dbReference>
<keyword evidence="4" id="KW-0234">DNA repair</keyword>
<dbReference type="HAMAP" id="MF_00527">
    <property type="entry name" value="3MGH"/>
    <property type="match status" value="1"/>
</dbReference>
<dbReference type="FunFam" id="3.10.300.10:FF:000001">
    <property type="entry name" value="Putative 3-methyladenine DNA glycosylase"/>
    <property type="match status" value="1"/>
</dbReference>
<dbReference type="GO" id="GO:0003905">
    <property type="term" value="F:alkylbase DNA N-glycosylase activity"/>
    <property type="evidence" value="ECO:0007669"/>
    <property type="project" value="UniProtKB-EC"/>
</dbReference>
<sequence>MKKLPLSFYRQSDVVAIARLLLGKYFFSHIDDHLCGGMIIETEAYAGVIDRASHAYNGRRTTRTKTMYLPGGISYVYFTYGMHHLVNVVTAGKDIPHAVLIRGIIATKGIETQEIRRKMLSGRKQFTNGPAKVCQALGITRQHNAISLSGDILWIADNGFAPEEAQIIATPRIGVDYAGEDAGLPYRFILKHPGYQPVMNRKKKE</sequence>